<reference evidence="2 3" key="1">
    <citation type="submission" date="2020-08" db="EMBL/GenBank/DDBJ databases">
        <title>Amycolatopsis echigonensis JCM 21831.</title>
        <authorList>
            <person name="Tedsree N."/>
            <person name="Kuncharoen N."/>
            <person name="Likhitwitayawuid K."/>
            <person name="Tanasupawat S."/>
        </authorList>
    </citation>
    <scope>NUCLEOTIDE SEQUENCE [LARGE SCALE GENOMIC DNA]</scope>
    <source>
        <strain evidence="2 3">JCM 21831</strain>
    </source>
</reference>
<dbReference type="Pfam" id="PF00239">
    <property type="entry name" value="Resolvase"/>
    <property type="match status" value="1"/>
</dbReference>
<dbReference type="PANTHER" id="PTHR30461:SF23">
    <property type="entry name" value="DNA RECOMBINASE-RELATED"/>
    <property type="match status" value="1"/>
</dbReference>
<evidence type="ECO:0000259" key="1">
    <source>
        <dbReference type="PROSITE" id="PS51737"/>
    </source>
</evidence>
<comment type="caution">
    <text evidence="2">The sequence shown here is derived from an EMBL/GenBank/DDBJ whole genome shotgun (WGS) entry which is preliminary data.</text>
</comment>
<dbReference type="GO" id="GO:0000150">
    <property type="term" value="F:DNA strand exchange activity"/>
    <property type="evidence" value="ECO:0007669"/>
    <property type="project" value="InterPro"/>
</dbReference>
<dbReference type="InterPro" id="IPR011109">
    <property type="entry name" value="DNA_bind_recombinase_dom"/>
</dbReference>
<evidence type="ECO:0000313" key="3">
    <source>
        <dbReference type="Proteomes" id="UP000550260"/>
    </source>
</evidence>
<feature type="domain" description="Recombinase" evidence="1">
    <location>
        <begin position="155"/>
        <end position="262"/>
    </location>
</feature>
<dbReference type="Proteomes" id="UP000550260">
    <property type="component" value="Unassembled WGS sequence"/>
</dbReference>
<dbReference type="EMBL" id="JACJHR010000045">
    <property type="protein sequence ID" value="MBB2502921.1"/>
    <property type="molecule type" value="Genomic_DNA"/>
</dbReference>
<accession>A0A8E2B6I2</accession>
<dbReference type="RefSeq" id="WP_183125501.1">
    <property type="nucleotide sequence ID" value="NZ_JACJHR010000045.1"/>
</dbReference>
<dbReference type="GO" id="GO:0003677">
    <property type="term" value="F:DNA binding"/>
    <property type="evidence" value="ECO:0007669"/>
    <property type="project" value="InterPro"/>
</dbReference>
<evidence type="ECO:0000313" key="2">
    <source>
        <dbReference type="EMBL" id="MBB2502921.1"/>
    </source>
</evidence>
<organism evidence="2 3">
    <name type="scientific">Amycolatopsis echigonensis</name>
    <dbReference type="NCBI Taxonomy" id="2576905"/>
    <lineage>
        <taxon>Bacteria</taxon>
        <taxon>Bacillati</taxon>
        <taxon>Actinomycetota</taxon>
        <taxon>Actinomycetes</taxon>
        <taxon>Pseudonocardiales</taxon>
        <taxon>Pseudonocardiaceae</taxon>
        <taxon>Amycolatopsis</taxon>
    </lineage>
</organism>
<sequence length="459" mass="51253">MTRHVALYLRISKASPDSIEDQELQGREYAARAWPGMPIVIYAEDGFSGEQADLVRPEYERLLSEVDAGHVANIWCAEQYRLERNNVRWFILADRLAEAGIEELHTKRDGIVRIDSEAADIRAVLGAREVRRTKKRVHDKLETAAIRGEAPSAAVFGYDRDMPNKTYVINEVEAAEVRLAAQRVLDGWELDAIALDMTERGITGKRGGVVVGGTVRSMVTNHAVAGLRVYQGQYFGKGNWPCILDQITWRLVRAKLPADGSGAPRPRRYLLTGGLIVCGVCEAALVPSKRYEKAGQVAIYRCPPAKRGGNCCVSGRMANIDSLVLQQLWAHLDRPEFLAHLAELDSSAERERLSTELAGVEAKRVELSREWANGNVSTVEWREARDTMAAKEKQLNSELSALPSPVTPSITTAKDAWPDMKFGEQLEFLRLHIGRVVLNHPKKPCRSFDPDRVSVEFLY</sequence>
<dbReference type="SUPFAM" id="SSF53041">
    <property type="entry name" value="Resolvase-like"/>
    <property type="match status" value="1"/>
</dbReference>
<dbReference type="PANTHER" id="PTHR30461">
    <property type="entry name" value="DNA-INVERTASE FROM LAMBDOID PROPHAGE"/>
    <property type="match status" value="1"/>
</dbReference>
<name>A0A8E2B6I2_9PSEU</name>
<dbReference type="Gene3D" id="3.90.1750.20">
    <property type="entry name" value="Putative Large Serine Recombinase, Chain B, Domain 2"/>
    <property type="match status" value="1"/>
</dbReference>
<dbReference type="InterPro" id="IPR025827">
    <property type="entry name" value="Zn_ribbon_recom_dom"/>
</dbReference>
<gene>
    <name evidence="2" type="ORF">H5411_27775</name>
</gene>
<dbReference type="Pfam" id="PF07508">
    <property type="entry name" value="Recombinase"/>
    <property type="match status" value="1"/>
</dbReference>
<dbReference type="AlphaFoldDB" id="A0A8E2B6I2"/>
<dbReference type="CDD" id="cd00338">
    <property type="entry name" value="Ser_Recombinase"/>
    <property type="match status" value="1"/>
</dbReference>
<dbReference type="Gene3D" id="3.40.50.1390">
    <property type="entry name" value="Resolvase, N-terminal catalytic domain"/>
    <property type="match status" value="1"/>
</dbReference>
<dbReference type="InterPro" id="IPR038109">
    <property type="entry name" value="DNA_bind_recomb_sf"/>
</dbReference>
<dbReference type="SMART" id="SM00857">
    <property type="entry name" value="Resolvase"/>
    <property type="match status" value="1"/>
</dbReference>
<dbReference type="InterPro" id="IPR050639">
    <property type="entry name" value="SSR_resolvase"/>
</dbReference>
<dbReference type="Pfam" id="PF13408">
    <property type="entry name" value="Zn_ribbon_recom"/>
    <property type="match status" value="1"/>
</dbReference>
<dbReference type="InterPro" id="IPR006119">
    <property type="entry name" value="Resolv_N"/>
</dbReference>
<dbReference type="PROSITE" id="PS51737">
    <property type="entry name" value="RECOMBINASE_DNA_BIND"/>
    <property type="match status" value="1"/>
</dbReference>
<protein>
    <submittedName>
        <fullName evidence="2">Recombinase family protein</fullName>
    </submittedName>
</protein>
<proteinExistence type="predicted"/>
<dbReference type="InterPro" id="IPR036162">
    <property type="entry name" value="Resolvase-like_N_sf"/>
</dbReference>